<protein>
    <submittedName>
        <fullName evidence="3">Uncharacterized protein</fullName>
    </submittedName>
</protein>
<keyword evidence="2" id="KW-0812">Transmembrane</keyword>
<evidence type="ECO:0000256" key="1">
    <source>
        <dbReference type="SAM" id="MobiDB-lite"/>
    </source>
</evidence>
<keyword evidence="4" id="KW-1185">Reference proteome</keyword>
<evidence type="ECO:0000313" key="4">
    <source>
        <dbReference type="Proteomes" id="UP000005459"/>
    </source>
</evidence>
<dbReference type="AlphaFoldDB" id="F9UIZ0"/>
<gene>
    <name evidence="3" type="ORF">ThimaDRAFT_4893</name>
</gene>
<dbReference type="RefSeq" id="WP_007195759.1">
    <property type="nucleotide sequence ID" value="NZ_AFWV01000041.1"/>
</dbReference>
<evidence type="ECO:0000256" key="2">
    <source>
        <dbReference type="SAM" id="Phobius"/>
    </source>
</evidence>
<evidence type="ECO:0000313" key="3">
    <source>
        <dbReference type="EMBL" id="EGV15831.1"/>
    </source>
</evidence>
<dbReference type="Proteomes" id="UP000005459">
    <property type="component" value="Unassembled WGS sequence"/>
</dbReference>
<proteinExistence type="predicted"/>
<name>F9UIZ0_9GAMM</name>
<accession>F9UIZ0</accession>
<dbReference type="EMBL" id="AFWV01000041">
    <property type="protein sequence ID" value="EGV15831.1"/>
    <property type="molecule type" value="Genomic_DNA"/>
</dbReference>
<keyword evidence="2" id="KW-0472">Membrane</keyword>
<sequence>MNDSSQESPTHIFAPDSITAWPKPADTYFWSRWKNRVSAFAIGLLQPGTFWVLAYSFLALPCLVSANGGIFAIETDTEVSQGAESLLDLNCNEFLVDGTFRLGSGRVDNASEVIISIGGTIVSAVSDFDGFAIKLRDGGRRSAPPVSRGRGVGRRREVDPARWRDSEQQGIVEIRSVEQVRLVVVRPVFV</sequence>
<feature type="region of interest" description="Disordered" evidence="1">
    <location>
        <begin position="139"/>
        <end position="158"/>
    </location>
</feature>
<organism evidence="3 4">
    <name type="scientific">Thiocapsa marina 5811</name>
    <dbReference type="NCBI Taxonomy" id="768671"/>
    <lineage>
        <taxon>Bacteria</taxon>
        <taxon>Pseudomonadati</taxon>
        <taxon>Pseudomonadota</taxon>
        <taxon>Gammaproteobacteria</taxon>
        <taxon>Chromatiales</taxon>
        <taxon>Chromatiaceae</taxon>
        <taxon>Thiocapsa</taxon>
    </lineage>
</organism>
<reference evidence="3 4" key="1">
    <citation type="submission" date="2011-06" db="EMBL/GenBank/DDBJ databases">
        <title>The draft genome of Thiocapsa marina 5811.</title>
        <authorList>
            <consortium name="US DOE Joint Genome Institute (JGI-PGF)"/>
            <person name="Lucas S."/>
            <person name="Han J."/>
            <person name="Cheng J.-F."/>
            <person name="Goodwin L."/>
            <person name="Pitluck S."/>
            <person name="Peters L."/>
            <person name="Land M.L."/>
            <person name="Hauser L."/>
            <person name="Vogl K."/>
            <person name="Liu Z."/>
            <person name="Imhoff J."/>
            <person name="Thiel V."/>
            <person name="Frigaard N.-U."/>
            <person name="Bryant D."/>
            <person name="Woyke T.J."/>
        </authorList>
    </citation>
    <scope>NUCLEOTIDE SEQUENCE [LARGE SCALE GENOMIC DNA]</scope>
    <source>
        <strain evidence="3 4">5811</strain>
    </source>
</reference>
<feature type="transmembrane region" description="Helical" evidence="2">
    <location>
        <begin position="37"/>
        <end position="58"/>
    </location>
</feature>
<feature type="non-terminal residue" evidence="3">
    <location>
        <position position="190"/>
    </location>
</feature>
<keyword evidence="2" id="KW-1133">Transmembrane helix</keyword>